<evidence type="ECO:0000313" key="1">
    <source>
        <dbReference type="EMBL" id="KAJ1154890.1"/>
    </source>
</evidence>
<dbReference type="EMBL" id="JANPWB010000009">
    <property type="protein sequence ID" value="KAJ1154890.1"/>
    <property type="molecule type" value="Genomic_DNA"/>
</dbReference>
<sequence>MRTSCICCGHALIYTNTGREYSITYLSTRDEACILGLFHRGKQYKVTSRFIDLGLLLAKQLITRRWEMPDPSALPSWTQSLLVWSQAESTVLHREYNPVLYKYPIANAWDAIVSELYALVSGAADAATRRLQQSPRSC</sequence>
<comment type="caution">
    <text evidence="1">The sequence shown here is derived from an EMBL/GenBank/DDBJ whole genome shotgun (WGS) entry which is preliminary data.</text>
</comment>
<proteinExistence type="predicted"/>
<gene>
    <name evidence="1" type="ORF">NDU88_007633</name>
</gene>
<organism evidence="1 2">
    <name type="scientific">Pleurodeles waltl</name>
    <name type="common">Iberian ribbed newt</name>
    <dbReference type="NCBI Taxonomy" id="8319"/>
    <lineage>
        <taxon>Eukaryota</taxon>
        <taxon>Metazoa</taxon>
        <taxon>Chordata</taxon>
        <taxon>Craniata</taxon>
        <taxon>Vertebrata</taxon>
        <taxon>Euteleostomi</taxon>
        <taxon>Amphibia</taxon>
        <taxon>Batrachia</taxon>
        <taxon>Caudata</taxon>
        <taxon>Salamandroidea</taxon>
        <taxon>Salamandridae</taxon>
        <taxon>Pleurodelinae</taxon>
        <taxon>Pleurodeles</taxon>
    </lineage>
</organism>
<dbReference type="Proteomes" id="UP001066276">
    <property type="component" value="Chromosome 5"/>
</dbReference>
<name>A0AAV7RSA9_PLEWA</name>
<evidence type="ECO:0000313" key="2">
    <source>
        <dbReference type="Proteomes" id="UP001066276"/>
    </source>
</evidence>
<protein>
    <submittedName>
        <fullName evidence="1">Uncharacterized protein</fullName>
    </submittedName>
</protein>
<keyword evidence="2" id="KW-1185">Reference proteome</keyword>
<accession>A0AAV7RSA9</accession>
<dbReference type="AlphaFoldDB" id="A0AAV7RSA9"/>
<reference evidence="1" key="1">
    <citation type="journal article" date="2022" name="bioRxiv">
        <title>Sequencing and chromosome-scale assembly of the giantPleurodeles waltlgenome.</title>
        <authorList>
            <person name="Brown T."/>
            <person name="Elewa A."/>
            <person name="Iarovenko S."/>
            <person name="Subramanian E."/>
            <person name="Araus A.J."/>
            <person name="Petzold A."/>
            <person name="Susuki M."/>
            <person name="Suzuki K.-i.T."/>
            <person name="Hayashi T."/>
            <person name="Toyoda A."/>
            <person name="Oliveira C."/>
            <person name="Osipova E."/>
            <person name="Leigh N.D."/>
            <person name="Simon A."/>
            <person name="Yun M.H."/>
        </authorList>
    </citation>
    <scope>NUCLEOTIDE SEQUENCE</scope>
    <source>
        <strain evidence="1">20211129_DDA</strain>
        <tissue evidence="1">Liver</tissue>
    </source>
</reference>